<feature type="region of interest" description="Disordered" evidence="1">
    <location>
        <begin position="181"/>
        <end position="205"/>
    </location>
</feature>
<reference evidence="2 3" key="1">
    <citation type="journal article" date="2016" name="Sci. Rep.">
        <title>Draft genome sequencing and secretome analysis of fungal phytopathogen Ascochyta rabiei provides insight into the necrotrophic effector repertoire.</title>
        <authorList>
            <person name="Verma S."/>
            <person name="Gazara R.K."/>
            <person name="Nizam S."/>
            <person name="Parween S."/>
            <person name="Chattopadhyay D."/>
            <person name="Verma P.K."/>
        </authorList>
    </citation>
    <scope>NUCLEOTIDE SEQUENCE [LARGE SCALE GENOMIC DNA]</scope>
    <source>
        <strain evidence="2 3">ArDII</strain>
    </source>
</reference>
<name>A0A163M8L3_DIDRA</name>
<dbReference type="Proteomes" id="UP000076837">
    <property type="component" value="Unassembled WGS sequence"/>
</dbReference>
<dbReference type="AlphaFoldDB" id="A0A163M8L3"/>
<protein>
    <submittedName>
        <fullName evidence="2">Uncharacterized protein</fullName>
    </submittedName>
</protein>
<accession>A0A163M8L3</accession>
<evidence type="ECO:0000256" key="1">
    <source>
        <dbReference type="SAM" id="MobiDB-lite"/>
    </source>
</evidence>
<evidence type="ECO:0000313" key="2">
    <source>
        <dbReference type="EMBL" id="KZM28495.1"/>
    </source>
</evidence>
<keyword evidence="3" id="KW-1185">Reference proteome</keyword>
<gene>
    <name evidence="2" type="ORF">ST47_g348</name>
</gene>
<dbReference type="EMBL" id="JYNV01000015">
    <property type="protein sequence ID" value="KZM28495.1"/>
    <property type="molecule type" value="Genomic_DNA"/>
</dbReference>
<organism evidence="2 3">
    <name type="scientific">Didymella rabiei</name>
    <name type="common">Chickpea ascochyta blight fungus</name>
    <name type="synonym">Mycosphaerella rabiei</name>
    <dbReference type="NCBI Taxonomy" id="5454"/>
    <lineage>
        <taxon>Eukaryota</taxon>
        <taxon>Fungi</taxon>
        <taxon>Dikarya</taxon>
        <taxon>Ascomycota</taxon>
        <taxon>Pezizomycotina</taxon>
        <taxon>Dothideomycetes</taxon>
        <taxon>Pleosporomycetidae</taxon>
        <taxon>Pleosporales</taxon>
        <taxon>Pleosporineae</taxon>
        <taxon>Didymellaceae</taxon>
        <taxon>Ascochyta</taxon>
    </lineage>
</organism>
<evidence type="ECO:0000313" key="3">
    <source>
        <dbReference type="Proteomes" id="UP000076837"/>
    </source>
</evidence>
<sequence length="245" mass="27093">MPTTRAPTRLSNPAHTTNISNVMLDERGFNWGPWTISERRVVYEYLNSWISEHGLDAFVSKTWTQSELEFVADTINQVNAADGEENAPRSVLGVQRQIRQLHRGRLGPLAKLARRSGALKFKLEGEGEGELDHVVLHKERFPNMAVPVPTLVDGTYVVGDQGSVSVRTVQGEISSVKDSNVAREGKGAREEVGSEMGASEATTAQTEKEEMVVKLSVDWARLYVQKDGEMVIQEEGEVCEMPPTS</sequence>
<proteinExistence type="predicted"/>
<comment type="caution">
    <text evidence="2">The sequence shown here is derived from an EMBL/GenBank/DDBJ whole genome shotgun (WGS) entry which is preliminary data.</text>
</comment>
<dbReference type="OrthoDB" id="3786120at2759"/>
<feature type="compositionally biased region" description="Basic and acidic residues" evidence="1">
    <location>
        <begin position="181"/>
        <end position="192"/>
    </location>
</feature>